<feature type="compositionally biased region" description="Basic and acidic residues" evidence="1">
    <location>
        <begin position="42"/>
        <end position="105"/>
    </location>
</feature>
<dbReference type="RefSeq" id="XP_067487937.1">
    <property type="nucleotide sequence ID" value="XM_067636306.1"/>
</dbReference>
<dbReference type="GeneID" id="93589130"/>
<dbReference type="Proteomes" id="UP000283090">
    <property type="component" value="Unassembled WGS sequence"/>
</dbReference>
<keyword evidence="3" id="KW-1185">Reference proteome</keyword>
<organism evidence="2 3">
    <name type="scientific">Arthrobotrys flagrans</name>
    <name type="common">Nematode-trapping fungus</name>
    <name type="synonym">Trichothecium flagrans</name>
    <dbReference type="NCBI Taxonomy" id="97331"/>
    <lineage>
        <taxon>Eukaryota</taxon>
        <taxon>Fungi</taxon>
        <taxon>Dikarya</taxon>
        <taxon>Ascomycota</taxon>
        <taxon>Pezizomycotina</taxon>
        <taxon>Orbiliomycetes</taxon>
        <taxon>Orbiliales</taxon>
        <taxon>Orbiliaceae</taxon>
        <taxon>Arthrobotrys</taxon>
    </lineage>
</organism>
<dbReference type="AlphaFoldDB" id="A0A436ZUF5"/>
<dbReference type="VEuPathDB" id="FungiDB:DFL_006819"/>
<gene>
    <name evidence="2" type="ORF">DFL_006819</name>
</gene>
<name>A0A436ZUF5_ARTFL</name>
<sequence length="230" mass="25784">MANTYGQNLVQQLCKDLGANYMEFNFEDLDKLGLEFYRQHKAEGEAAREAEKAEKAARELEETKDEGDNGKAEATEGDKVDEGSDDNIKNKDNEANDDGSPKIKDDDDGEPDAENAVDLAKAKKKTGTTQINYLPESITNSQEWKEKEGSLNRGLNMKALKETLQKHYSYLVDETVVGGEVEWKLEGMEKVSSIISRKQMDSDELDRIAKSIATRTWGKPKIDLKDISEV</sequence>
<feature type="region of interest" description="Disordered" evidence="1">
    <location>
        <begin position="42"/>
        <end position="113"/>
    </location>
</feature>
<evidence type="ECO:0000256" key="1">
    <source>
        <dbReference type="SAM" id="MobiDB-lite"/>
    </source>
</evidence>
<evidence type="ECO:0000313" key="2">
    <source>
        <dbReference type="EMBL" id="RVD82393.1"/>
    </source>
</evidence>
<reference evidence="2 3" key="1">
    <citation type="submission" date="2019-01" db="EMBL/GenBank/DDBJ databases">
        <title>Intercellular communication is required for trap formation in the nematode-trapping fungus Duddingtonia flagrans.</title>
        <authorList>
            <person name="Youssar L."/>
            <person name="Wernet V."/>
            <person name="Hensel N."/>
            <person name="Hildebrandt H.-G."/>
            <person name="Fischer R."/>
        </authorList>
    </citation>
    <scope>NUCLEOTIDE SEQUENCE [LARGE SCALE GENOMIC DNA]</scope>
    <source>
        <strain evidence="2 3">CBS H-5679</strain>
    </source>
</reference>
<accession>A0A436ZUF5</accession>
<comment type="caution">
    <text evidence="2">The sequence shown here is derived from an EMBL/GenBank/DDBJ whole genome shotgun (WGS) entry which is preliminary data.</text>
</comment>
<proteinExistence type="predicted"/>
<protein>
    <submittedName>
        <fullName evidence="2">Uncharacterized protein</fullName>
    </submittedName>
</protein>
<evidence type="ECO:0000313" key="3">
    <source>
        <dbReference type="Proteomes" id="UP000283090"/>
    </source>
</evidence>
<dbReference type="EMBL" id="SAEB01000009">
    <property type="protein sequence ID" value="RVD82393.1"/>
    <property type="molecule type" value="Genomic_DNA"/>
</dbReference>